<dbReference type="AlphaFoldDB" id="A0A1W1I413"/>
<dbReference type="OrthoDB" id="9807343at2"/>
<feature type="domain" description="PilZ" evidence="1">
    <location>
        <begin position="4"/>
        <end position="98"/>
    </location>
</feature>
<evidence type="ECO:0000313" key="3">
    <source>
        <dbReference type="Proteomes" id="UP000192042"/>
    </source>
</evidence>
<dbReference type="SUPFAM" id="SSF141371">
    <property type="entry name" value="PilZ domain-like"/>
    <property type="match status" value="1"/>
</dbReference>
<keyword evidence="3" id="KW-1185">Reference proteome</keyword>
<proteinExistence type="predicted"/>
<organism evidence="2 3">
    <name type="scientific">Nitrospira japonica</name>
    <dbReference type="NCBI Taxonomy" id="1325564"/>
    <lineage>
        <taxon>Bacteria</taxon>
        <taxon>Pseudomonadati</taxon>
        <taxon>Nitrospirota</taxon>
        <taxon>Nitrospiria</taxon>
        <taxon>Nitrospirales</taxon>
        <taxon>Nitrospiraceae</taxon>
        <taxon>Nitrospira</taxon>
    </lineage>
</organism>
<evidence type="ECO:0000313" key="2">
    <source>
        <dbReference type="EMBL" id="SLM47609.1"/>
    </source>
</evidence>
<evidence type="ECO:0000259" key="1">
    <source>
        <dbReference type="Pfam" id="PF07238"/>
    </source>
</evidence>
<dbReference type="KEGG" id="nja:NSJP_1437"/>
<name>A0A1W1I413_9BACT</name>
<dbReference type="STRING" id="1325564.NSJP_1437"/>
<dbReference type="InterPro" id="IPR009875">
    <property type="entry name" value="PilZ_domain"/>
</dbReference>
<dbReference type="RefSeq" id="WP_080886116.1">
    <property type="nucleotide sequence ID" value="NZ_LT828648.1"/>
</dbReference>
<gene>
    <name evidence="2" type="ORF">NSJP_1437</name>
</gene>
<dbReference type="Pfam" id="PF07238">
    <property type="entry name" value="PilZ"/>
    <property type="match status" value="1"/>
</dbReference>
<sequence length="112" mass="12409">MKLRYCTRVDTRLPVVFAGESFVGEGTVLNLSVPGCAITSKKAVRSGSYLELKVLFPDQTPPLSVGLARVRWCQGRYFGVEFIRMPGTDQVRLGRLIRNPVVEKPGVSRAIQ</sequence>
<reference evidence="2 3" key="1">
    <citation type="submission" date="2017-03" db="EMBL/GenBank/DDBJ databases">
        <authorList>
            <person name="Afonso C.L."/>
            <person name="Miller P.J."/>
            <person name="Scott M.A."/>
            <person name="Spackman E."/>
            <person name="Goraichik I."/>
            <person name="Dimitrov K.M."/>
            <person name="Suarez D.L."/>
            <person name="Swayne D.E."/>
        </authorList>
    </citation>
    <scope>NUCLEOTIDE SEQUENCE [LARGE SCALE GENOMIC DNA]</scope>
    <source>
        <strain evidence="2">Genome sequencing of Nitrospira japonica strain NJ11</strain>
    </source>
</reference>
<dbReference type="EMBL" id="LT828648">
    <property type="protein sequence ID" value="SLM47609.1"/>
    <property type="molecule type" value="Genomic_DNA"/>
</dbReference>
<dbReference type="Gene3D" id="2.40.10.220">
    <property type="entry name" value="predicted glycosyltransferase like domains"/>
    <property type="match status" value="1"/>
</dbReference>
<dbReference type="GO" id="GO:0035438">
    <property type="term" value="F:cyclic-di-GMP binding"/>
    <property type="evidence" value="ECO:0007669"/>
    <property type="project" value="InterPro"/>
</dbReference>
<dbReference type="Proteomes" id="UP000192042">
    <property type="component" value="Chromosome I"/>
</dbReference>
<accession>A0A1W1I413</accession>
<protein>
    <recommendedName>
        <fullName evidence="1">PilZ domain-containing protein</fullName>
    </recommendedName>
</protein>